<accession>A0A0F4V9D2</accession>
<comment type="caution">
    <text evidence="2">The sequence shown here is derived from an EMBL/GenBank/DDBJ whole genome shotgun (WGS) entry which is preliminary data.</text>
</comment>
<dbReference type="RefSeq" id="WP_046054776.1">
    <property type="nucleotide sequence ID" value="NZ_LACH01000036.1"/>
</dbReference>
<feature type="region of interest" description="Disordered" evidence="1">
    <location>
        <begin position="1"/>
        <end position="22"/>
    </location>
</feature>
<organism evidence="2 3">
    <name type="scientific">Pseudomonas fluorescens</name>
    <dbReference type="NCBI Taxonomy" id="294"/>
    <lineage>
        <taxon>Bacteria</taxon>
        <taxon>Pseudomonadati</taxon>
        <taxon>Pseudomonadota</taxon>
        <taxon>Gammaproteobacteria</taxon>
        <taxon>Pseudomonadales</taxon>
        <taxon>Pseudomonadaceae</taxon>
        <taxon>Pseudomonas</taxon>
    </lineage>
</organism>
<evidence type="ECO:0000313" key="2">
    <source>
        <dbReference type="EMBL" id="KJZ64562.1"/>
    </source>
</evidence>
<proteinExistence type="predicted"/>
<reference evidence="2 3" key="1">
    <citation type="submission" date="2015-03" db="EMBL/GenBank/DDBJ databases">
        <title>Comparative genomics of Pseudomonas insights into diversity of traits involved in vanlence and defense.</title>
        <authorList>
            <person name="Qin Y."/>
        </authorList>
    </citation>
    <scope>NUCLEOTIDE SEQUENCE [LARGE SCALE GENOMIC DNA]</scope>
    <source>
        <strain evidence="2 3">H24</strain>
    </source>
</reference>
<gene>
    <name evidence="2" type="ORF">VD17_16950</name>
</gene>
<dbReference type="OrthoDB" id="6183696at2"/>
<evidence type="ECO:0000313" key="3">
    <source>
        <dbReference type="Proteomes" id="UP000033400"/>
    </source>
</evidence>
<dbReference type="AlphaFoldDB" id="A0A0F4V9D2"/>
<name>A0A0F4V9D2_PSEFL</name>
<dbReference type="Proteomes" id="UP000033400">
    <property type="component" value="Unassembled WGS sequence"/>
</dbReference>
<sequence length="153" mass="16149">MSTTVTAAGGLPSNPRSSTSTFNDKLDIAKSSKVIADYLRQTGKQGIVLADLIKLADNASGNVPVEVSDAARYMQLHPDVYTAIETHDVAGADTLSGVWNFDWAASGGLKGTSTEAIARMQDVFDMAIAKSSQITEISTGKKAELDATKQRPS</sequence>
<dbReference type="EMBL" id="LACH01000036">
    <property type="protein sequence ID" value="KJZ64562.1"/>
    <property type="molecule type" value="Genomic_DNA"/>
</dbReference>
<evidence type="ECO:0000256" key="1">
    <source>
        <dbReference type="SAM" id="MobiDB-lite"/>
    </source>
</evidence>
<protein>
    <submittedName>
        <fullName evidence="2">Uncharacterized protein</fullName>
    </submittedName>
</protein>
<dbReference type="PATRIC" id="fig|294.133.peg.2997"/>